<accession>A0A0B7A509</accession>
<comment type="similarity">
    <text evidence="1 4">Belongs to the RNase T2 family.</text>
</comment>
<dbReference type="InterPro" id="IPR036430">
    <property type="entry name" value="RNase_T2-like_sf"/>
</dbReference>
<sequence>MDKIYLILSVITLLPVISKAGMVRQPVKDESWDFLLLAQFWPGASCIYFDEYTECPVPQGQVGWIIHGLWPSVFSGQQPRMCDPSMTFDITEIQPLRTELDKQWPYLNKSGDSTFLWKHEWDEHGTCAYTLPILQGELSYFNVTLQLHSTLDIFSALSTANIVPTTDNLYSLTDIWTAVVNKYTKLPQIACLHSKHKYYLDQIYLCYNKSLNLIDCPETHHHIYWNSMTKAKKLKLSLHFESEKSEPVNSQTVDPRDYFIKCPRDEVYYIPIPDRKTEIDTKV</sequence>
<reference evidence="6" key="1">
    <citation type="submission" date="2014-12" db="EMBL/GenBank/DDBJ databases">
        <title>Insight into the proteome of Arion vulgaris.</title>
        <authorList>
            <person name="Aradska J."/>
            <person name="Bulat T."/>
            <person name="Smidak R."/>
            <person name="Sarate P."/>
            <person name="Gangsoo J."/>
            <person name="Sialana F."/>
            <person name="Bilban M."/>
            <person name="Lubec G."/>
        </authorList>
    </citation>
    <scope>NUCLEOTIDE SEQUENCE</scope>
    <source>
        <tissue evidence="6">Skin</tissue>
    </source>
</reference>
<dbReference type="Gene3D" id="3.90.730.10">
    <property type="entry name" value="Ribonuclease T2-like"/>
    <property type="match status" value="1"/>
</dbReference>
<dbReference type="PANTHER" id="PTHR11240">
    <property type="entry name" value="RIBONUCLEASE T2"/>
    <property type="match status" value="1"/>
</dbReference>
<feature type="active site" evidence="3">
    <location>
        <position position="67"/>
    </location>
</feature>
<feature type="active site" evidence="3">
    <location>
        <position position="124"/>
    </location>
</feature>
<dbReference type="EMBL" id="HACG01028266">
    <property type="protein sequence ID" value="CEK75131.1"/>
    <property type="molecule type" value="Transcribed_RNA"/>
</dbReference>
<dbReference type="AlphaFoldDB" id="A0A0B7A509"/>
<feature type="chain" id="PRO_5002127369" evidence="5">
    <location>
        <begin position="21"/>
        <end position="283"/>
    </location>
</feature>
<dbReference type="InterPro" id="IPR001568">
    <property type="entry name" value="RNase_T2-like"/>
</dbReference>
<feature type="active site" evidence="3">
    <location>
        <position position="120"/>
    </location>
</feature>
<dbReference type="InterPro" id="IPR018188">
    <property type="entry name" value="RNase_T2_His_AS_1"/>
</dbReference>
<evidence type="ECO:0000256" key="2">
    <source>
        <dbReference type="ARBA" id="ARBA00023157"/>
    </source>
</evidence>
<proteinExistence type="inferred from homology"/>
<feature type="signal peptide" evidence="5">
    <location>
        <begin position="1"/>
        <end position="20"/>
    </location>
</feature>
<dbReference type="CDD" id="cd01061">
    <property type="entry name" value="RNase_T2_euk"/>
    <property type="match status" value="1"/>
</dbReference>
<dbReference type="Pfam" id="PF00445">
    <property type="entry name" value="Ribonuclease_T2"/>
    <property type="match status" value="1"/>
</dbReference>
<organism evidence="6">
    <name type="scientific">Arion vulgaris</name>
    <dbReference type="NCBI Taxonomy" id="1028688"/>
    <lineage>
        <taxon>Eukaryota</taxon>
        <taxon>Metazoa</taxon>
        <taxon>Spiralia</taxon>
        <taxon>Lophotrochozoa</taxon>
        <taxon>Mollusca</taxon>
        <taxon>Gastropoda</taxon>
        <taxon>Heterobranchia</taxon>
        <taxon>Euthyneura</taxon>
        <taxon>Panpulmonata</taxon>
        <taxon>Eupulmonata</taxon>
        <taxon>Stylommatophora</taxon>
        <taxon>Helicina</taxon>
        <taxon>Arionoidea</taxon>
        <taxon>Arionidae</taxon>
        <taxon>Arion</taxon>
    </lineage>
</organism>
<evidence type="ECO:0000256" key="4">
    <source>
        <dbReference type="RuleBase" id="RU004328"/>
    </source>
</evidence>
<evidence type="ECO:0000256" key="1">
    <source>
        <dbReference type="ARBA" id="ARBA00007469"/>
    </source>
</evidence>
<dbReference type="PANTHER" id="PTHR11240:SF22">
    <property type="entry name" value="RIBONUCLEASE T2"/>
    <property type="match status" value="1"/>
</dbReference>
<protein>
    <submittedName>
        <fullName evidence="6">Uncharacterized protein</fullName>
    </submittedName>
</protein>
<keyword evidence="5" id="KW-0732">Signal</keyword>
<dbReference type="GO" id="GO:0005576">
    <property type="term" value="C:extracellular region"/>
    <property type="evidence" value="ECO:0007669"/>
    <property type="project" value="TreeGrafter"/>
</dbReference>
<evidence type="ECO:0000256" key="5">
    <source>
        <dbReference type="SAM" id="SignalP"/>
    </source>
</evidence>
<evidence type="ECO:0000313" key="6">
    <source>
        <dbReference type="EMBL" id="CEK75131.1"/>
    </source>
</evidence>
<keyword evidence="2" id="KW-1015">Disulfide bond</keyword>
<dbReference type="PROSITE" id="PS00530">
    <property type="entry name" value="RNASE_T2_1"/>
    <property type="match status" value="1"/>
</dbReference>
<dbReference type="InterPro" id="IPR033697">
    <property type="entry name" value="Ribonuclease_T2_eukaryotic"/>
</dbReference>
<dbReference type="GO" id="GO:0006401">
    <property type="term" value="P:RNA catabolic process"/>
    <property type="evidence" value="ECO:0007669"/>
    <property type="project" value="TreeGrafter"/>
</dbReference>
<name>A0A0B7A509_9EUPU</name>
<gene>
    <name evidence="6" type="primary">ORF94146</name>
</gene>
<evidence type="ECO:0000256" key="3">
    <source>
        <dbReference type="PIRSR" id="PIRSR633697-1"/>
    </source>
</evidence>
<dbReference type="SUPFAM" id="SSF55895">
    <property type="entry name" value="Ribonuclease Rh-like"/>
    <property type="match status" value="1"/>
</dbReference>
<dbReference type="GO" id="GO:0033897">
    <property type="term" value="F:ribonuclease T2 activity"/>
    <property type="evidence" value="ECO:0007669"/>
    <property type="project" value="InterPro"/>
</dbReference>
<dbReference type="GO" id="GO:0003723">
    <property type="term" value="F:RNA binding"/>
    <property type="evidence" value="ECO:0007669"/>
    <property type="project" value="InterPro"/>
</dbReference>